<reference evidence="1 2" key="1">
    <citation type="submission" date="2021-06" db="EMBL/GenBank/DDBJ databases">
        <authorList>
            <person name="Palmer J.M."/>
        </authorList>
    </citation>
    <scope>NUCLEOTIDE SEQUENCE [LARGE SCALE GENOMIC DNA]</scope>
    <source>
        <strain evidence="1 2">GA_2019</strain>
        <tissue evidence="1">Muscle</tissue>
    </source>
</reference>
<dbReference type="Proteomes" id="UP001476798">
    <property type="component" value="Unassembled WGS sequence"/>
</dbReference>
<proteinExistence type="predicted"/>
<evidence type="ECO:0000313" key="2">
    <source>
        <dbReference type="Proteomes" id="UP001476798"/>
    </source>
</evidence>
<comment type="caution">
    <text evidence="1">The sequence shown here is derived from an EMBL/GenBank/DDBJ whole genome shotgun (WGS) entry which is preliminary data.</text>
</comment>
<name>A0ABV0NP30_9TELE</name>
<gene>
    <name evidence="1" type="ORF">GOODEAATRI_029188</name>
</gene>
<organism evidence="1 2">
    <name type="scientific">Goodea atripinnis</name>
    <dbReference type="NCBI Taxonomy" id="208336"/>
    <lineage>
        <taxon>Eukaryota</taxon>
        <taxon>Metazoa</taxon>
        <taxon>Chordata</taxon>
        <taxon>Craniata</taxon>
        <taxon>Vertebrata</taxon>
        <taxon>Euteleostomi</taxon>
        <taxon>Actinopterygii</taxon>
        <taxon>Neopterygii</taxon>
        <taxon>Teleostei</taxon>
        <taxon>Neoteleostei</taxon>
        <taxon>Acanthomorphata</taxon>
        <taxon>Ovalentaria</taxon>
        <taxon>Atherinomorphae</taxon>
        <taxon>Cyprinodontiformes</taxon>
        <taxon>Goodeidae</taxon>
        <taxon>Goodea</taxon>
    </lineage>
</organism>
<sequence>MSGYPLSGFSGNEQNSWFHSTTGKVHCCFLSSPFLDNGSHSGLLKSQSLGNNTFQTLMLNTFGYSHVLNELIDVNNCFSHLFMHFLSLETDMSLLEIFWSTSCCQTGSI</sequence>
<evidence type="ECO:0000313" key="1">
    <source>
        <dbReference type="EMBL" id="MEQ2173169.1"/>
    </source>
</evidence>
<accession>A0ABV0NP30</accession>
<protein>
    <submittedName>
        <fullName evidence="1">Uncharacterized protein</fullName>
    </submittedName>
</protein>
<keyword evidence="2" id="KW-1185">Reference proteome</keyword>
<dbReference type="EMBL" id="JAHRIO010044217">
    <property type="protein sequence ID" value="MEQ2173169.1"/>
    <property type="molecule type" value="Genomic_DNA"/>
</dbReference>